<reference evidence="7 8" key="1">
    <citation type="submission" date="2020-10" db="EMBL/GenBank/DDBJ databases">
        <title>Complete genome sequence of Paludibaculum fermentans P105T, a facultatively anaerobic acidobacterium capable of dissimilatory Fe(III) reduction.</title>
        <authorList>
            <person name="Dedysh S.N."/>
            <person name="Beletsky A.V."/>
            <person name="Kulichevskaya I.S."/>
            <person name="Mardanov A.V."/>
            <person name="Ravin N.V."/>
        </authorList>
    </citation>
    <scope>NUCLEOTIDE SEQUENCE [LARGE SCALE GENOMIC DNA]</scope>
    <source>
        <strain evidence="7 8">P105</strain>
    </source>
</reference>
<dbReference type="PANTHER" id="PTHR42961:SF2">
    <property type="entry name" value="IRON-SULFUR PROTEIN NUBPL"/>
    <property type="match status" value="1"/>
</dbReference>
<keyword evidence="4 6" id="KW-0408">Iron</keyword>
<evidence type="ECO:0000256" key="4">
    <source>
        <dbReference type="ARBA" id="ARBA00023004"/>
    </source>
</evidence>
<evidence type="ECO:0000313" key="7">
    <source>
        <dbReference type="EMBL" id="QOY85320.1"/>
    </source>
</evidence>
<dbReference type="InterPro" id="IPR000808">
    <property type="entry name" value="Mrp-like_CS"/>
</dbReference>
<dbReference type="HAMAP" id="MF_02040">
    <property type="entry name" value="Mrp_NBP35"/>
    <property type="match status" value="1"/>
</dbReference>
<accession>A0A7S7NKP6</accession>
<dbReference type="Pfam" id="PF10609">
    <property type="entry name" value="ParA"/>
    <property type="match status" value="1"/>
</dbReference>
<evidence type="ECO:0000313" key="8">
    <source>
        <dbReference type="Proteomes" id="UP000593892"/>
    </source>
</evidence>
<name>A0A7S7NKP6_PALFE</name>
<evidence type="ECO:0000256" key="1">
    <source>
        <dbReference type="ARBA" id="ARBA00022723"/>
    </source>
</evidence>
<protein>
    <recommendedName>
        <fullName evidence="6">Iron-sulfur cluster carrier protein</fullName>
    </recommendedName>
</protein>
<dbReference type="Gene3D" id="3.40.50.300">
    <property type="entry name" value="P-loop containing nucleotide triphosphate hydrolases"/>
    <property type="match status" value="1"/>
</dbReference>
<feature type="binding site" evidence="6">
    <location>
        <begin position="24"/>
        <end position="31"/>
    </location>
    <ligand>
        <name>ATP</name>
        <dbReference type="ChEBI" id="CHEBI:30616"/>
    </ligand>
</feature>
<dbReference type="FunFam" id="3.40.50.300:FF:001119">
    <property type="entry name" value="Iron-sulfur cluster carrier protein"/>
    <property type="match status" value="1"/>
</dbReference>
<dbReference type="SUPFAM" id="SSF52540">
    <property type="entry name" value="P-loop containing nucleoside triphosphate hydrolases"/>
    <property type="match status" value="1"/>
</dbReference>
<dbReference type="Proteomes" id="UP000593892">
    <property type="component" value="Chromosome"/>
</dbReference>
<dbReference type="CDD" id="cd02037">
    <property type="entry name" value="Mrp_NBP35"/>
    <property type="match status" value="1"/>
</dbReference>
<dbReference type="PROSITE" id="PS01215">
    <property type="entry name" value="MRP"/>
    <property type="match status" value="1"/>
</dbReference>
<dbReference type="InterPro" id="IPR019591">
    <property type="entry name" value="Mrp/NBP35_ATP-bd"/>
</dbReference>
<dbReference type="GO" id="GO:0046872">
    <property type="term" value="F:metal ion binding"/>
    <property type="evidence" value="ECO:0007669"/>
    <property type="project" value="UniProtKB-KW"/>
</dbReference>
<keyword evidence="6" id="KW-0378">Hydrolase</keyword>
<evidence type="ECO:0000256" key="5">
    <source>
        <dbReference type="ARBA" id="ARBA00023014"/>
    </source>
</evidence>
<dbReference type="KEGG" id="pfer:IRI77_21050"/>
<comment type="function">
    <text evidence="6">Binds and transfers iron-sulfur (Fe-S) clusters to target apoproteins. Can hydrolyze ATP.</text>
</comment>
<dbReference type="GO" id="GO:0005524">
    <property type="term" value="F:ATP binding"/>
    <property type="evidence" value="ECO:0007669"/>
    <property type="project" value="UniProtKB-UniRule"/>
</dbReference>
<keyword evidence="2 6" id="KW-0547">Nucleotide-binding</keyword>
<dbReference type="PANTHER" id="PTHR42961">
    <property type="entry name" value="IRON-SULFUR PROTEIN NUBPL"/>
    <property type="match status" value="1"/>
</dbReference>
<dbReference type="GO" id="GO:0016226">
    <property type="term" value="P:iron-sulfur cluster assembly"/>
    <property type="evidence" value="ECO:0007669"/>
    <property type="project" value="InterPro"/>
</dbReference>
<keyword evidence="3 6" id="KW-0067">ATP-binding</keyword>
<dbReference type="EMBL" id="CP063849">
    <property type="protein sequence ID" value="QOY85320.1"/>
    <property type="molecule type" value="Genomic_DNA"/>
</dbReference>
<dbReference type="GO" id="GO:0016887">
    <property type="term" value="F:ATP hydrolysis activity"/>
    <property type="evidence" value="ECO:0007669"/>
    <property type="project" value="UniProtKB-UniRule"/>
</dbReference>
<dbReference type="RefSeq" id="WP_194446990.1">
    <property type="nucleotide sequence ID" value="NZ_CP063849.1"/>
</dbReference>
<proteinExistence type="inferred from homology"/>
<organism evidence="7 8">
    <name type="scientific">Paludibaculum fermentans</name>
    <dbReference type="NCBI Taxonomy" id="1473598"/>
    <lineage>
        <taxon>Bacteria</taxon>
        <taxon>Pseudomonadati</taxon>
        <taxon>Acidobacteriota</taxon>
        <taxon>Terriglobia</taxon>
        <taxon>Bryobacterales</taxon>
        <taxon>Bryobacteraceae</taxon>
        <taxon>Paludibaculum</taxon>
    </lineage>
</organism>
<dbReference type="AlphaFoldDB" id="A0A7S7NKP6"/>
<keyword evidence="1 6" id="KW-0479">Metal-binding</keyword>
<dbReference type="InterPro" id="IPR044304">
    <property type="entry name" value="NUBPL-like"/>
</dbReference>
<dbReference type="GO" id="GO:0051539">
    <property type="term" value="F:4 iron, 4 sulfur cluster binding"/>
    <property type="evidence" value="ECO:0007669"/>
    <property type="project" value="TreeGrafter"/>
</dbReference>
<evidence type="ECO:0000256" key="2">
    <source>
        <dbReference type="ARBA" id="ARBA00022741"/>
    </source>
</evidence>
<keyword evidence="8" id="KW-1185">Reference proteome</keyword>
<dbReference type="InterPro" id="IPR033756">
    <property type="entry name" value="YlxH/NBP35"/>
</dbReference>
<comment type="similarity">
    <text evidence="6">Belongs to the Mrp/NBP35 ATP-binding proteins family.</text>
</comment>
<dbReference type="InterPro" id="IPR027417">
    <property type="entry name" value="P-loop_NTPase"/>
</dbReference>
<dbReference type="GO" id="GO:0140663">
    <property type="term" value="F:ATP-dependent FeS chaperone activity"/>
    <property type="evidence" value="ECO:0007669"/>
    <property type="project" value="InterPro"/>
</dbReference>
<gene>
    <name evidence="7" type="ORF">IRI77_21050</name>
</gene>
<evidence type="ECO:0000256" key="6">
    <source>
        <dbReference type="HAMAP-Rule" id="MF_02040"/>
    </source>
</evidence>
<comment type="subunit">
    <text evidence="6">Homodimer.</text>
</comment>
<sequence length="275" mass="29481">MPPQNEPPKMPIDGVRNLITIGSGKGGVGKTTVSVNLAIALARLGQKVGLLDADVYGPNVPLMMGIHDTPYAVENRIQPLEQHGVKLMSMGFLNPGDKPLIWRGPMLHSVMQQFMRQVDWGELDFLLIDLPPGTGDVALSLIQTAPITGAIVVSTPSEVALEDGRKAVLMFRQVKVELLGLVENMSYLIVPGTGQKVDIFGEGGGRRTAEAMDIPFLGELPLNPQVRIGGDTGRPIALMGEQEPQAEGFYAIAKQVIARCSAGPLRKAPSFSIED</sequence>
<evidence type="ECO:0000256" key="3">
    <source>
        <dbReference type="ARBA" id="ARBA00022840"/>
    </source>
</evidence>
<keyword evidence="5 6" id="KW-0411">Iron-sulfur</keyword>